<protein>
    <submittedName>
        <fullName evidence="1">Uncharacterized protein</fullName>
    </submittedName>
</protein>
<sequence length="48" mass="5359">MISLMSWDSSLPLTCIISSRSDTAAKLDQKGPAGHCRVRRVYHPFLNV</sequence>
<evidence type="ECO:0000313" key="1">
    <source>
        <dbReference type="EMBL" id="JAH06422.1"/>
    </source>
</evidence>
<reference evidence="1" key="1">
    <citation type="submission" date="2014-11" db="EMBL/GenBank/DDBJ databases">
        <authorList>
            <person name="Amaro Gonzalez C."/>
        </authorList>
    </citation>
    <scope>NUCLEOTIDE SEQUENCE</scope>
</reference>
<dbReference type="EMBL" id="GBXM01102155">
    <property type="protein sequence ID" value="JAH06422.1"/>
    <property type="molecule type" value="Transcribed_RNA"/>
</dbReference>
<organism evidence="1">
    <name type="scientific">Anguilla anguilla</name>
    <name type="common">European freshwater eel</name>
    <name type="synonym">Muraena anguilla</name>
    <dbReference type="NCBI Taxonomy" id="7936"/>
    <lineage>
        <taxon>Eukaryota</taxon>
        <taxon>Metazoa</taxon>
        <taxon>Chordata</taxon>
        <taxon>Craniata</taxon>
        <taxon>Vertebrata</taxon>
        <taxon>Euteleostomi</taxon>
        <taxon>Actinopterygii</taxon>
        <taxon>Neopterygii</taxon>
        <taxon>Teleostei</taxon>
        <taxon>Anguilliformes</taxon>
        <taxon>Anguillidae</taxon>
        <taxon>Anguilla</taxon>
    </lineage>
</organism>
<accession>A0A0E9PQ66</accession>
<name>A0A0E9PQ66_ANGAN</name>
<proteinExistence type="predicted"/>
<reference evidence="1" key="2">
    <citation type="journal article" date="2015" name="Fish Shellfish Immunol.">
        <title>Early steps in the European eel (Anguilla anguilla)-Vibrio vulnificus interaction in the gills: Role of the RtxA13 toxin.</title>
        <authorList>
            <person name="Callol A."/>
            <person name="Pajuelo D."/>
            <person name="Ebbesson L."/>
            <person name="Teles M."/>
            <person name="MacKenzie S."/>
            <person name="Amaro C."/>
        </authorList>
    </citation>
    <scope>NUCLEOTIDE SEQUENCE</scope>
</reference>
<dbReference type="AlphaFoldDB" id="A0A0E9PQ66"/>